<evidence type="ECO:0000256" key="1">
    <source>
        <dbReference type="ARBA" id="ARBA00009673"/>
    </source>
</evidence>
<reference evidence="2" key="1">
    <citation type="submission" date="2018-05" db="EMBL/GenBank/DDBJ databases">
        <authorList>
            <person name="Lanie J.A."/>
            <person name="Ng W.-L."/>
            <person name="Kazmierczak K.M."/>
            <person name="Andrzejewski T.M."/>
            <person name="Davidsen T.M."/>
            <person name="Wayne K.J."/>
            <person name="Tettelin H."/>
            <person name="Glass J.I."/>
            <person name="Rusch D."/>
            <person name="Podicherti R."/>
            <person name="Tsui H.-C.T."/>
            <person name="Winkler M.E."/>
        </authorList>
    </citation>
    <scope>NUCLEOTIDE SEQUENCE</scope>
</reference>
<proteinExistence type="inferred from homology"/>
<dbReference type="InterPro" id="IPR003732">
    <property type="entry name" value="Daa-tRNA_deacyls_DTD"/>
</dbReference>
<dbReference type="Gene3D" id="3.50.80.10">
    <property type="entry name" value="D-tyrosyl-tRNA(Tyr) deacylase"/>
    <property type="match status" value="1"/>
</dbReference>
<accession>A0A381XN85</accession>
<comment type="similarity">
    <text evidence="1">Belongs to the DTD family.</text>
</comment>
<dbReference type="PANTHER" id="PTHR10472:SF5">
    <property type="entry name" value="D-AMINOACYL-TRNA DEACYLASE 1"/>
    <property type="match status" value="1"/>
</dbReference>
<sequence>MIIVIQRVTNASVKVDDKVVSSINNGMLILLGISNDDSKEDIIKMTNKISKLRIFNDENDIMNKNVNEVNGEVLVVSQFTLYGNVRKGNRPSYINAAKPDIAKPIYNLFIKQLDSLINNKVQTGIFGAYMLVDIVNDGPVTLIV</sequence>
<dbReference type="EMBL" id="UINC01015791">
    <property type="protein sequence ID" value="SVA66234.1"/>
    <property type="molecule type" value="Genomic_DNA"/>
</dbReference>
<gene>
    <name evidence="2" type="ORF">METZ01_LOCUS119088</name>
</gene>
<dbReference type="GO" id="GO:0051500">
    <property type="term" value="F:D-tyrosyl-tRNA(Tyr) deacylase activity"/>
    <property type="evidence" value="ECO:0007669"/>
    <property type="project" value="TreeGrafter"/>
</dbReference>
<dbReference type="PANTHER" id="PTHR10472">
    <property type="entry name" value="D-TYROSYL-TRNA TYR DEACYLASE"/>
    <property type="match status" value="1"/>
</dbReference>
<protein>
    <recommendedName>
        <fullName evidence="3">D-aminoacyl-tRNA deacylase</fullName>
    </recommendedName>
</protein>
<dbReference type="SUPFAM" id="SSF69500">
    <property type="entry name" value="DTD-like"/>
    <property type="match status" value="1"/>
</dbReference>
<evidence type="ECO:0000313" key="2">
    <source>
        <dbReference type="EMBL" id="SVA66234.1"/>
    </source>
</evidence>
<dbReference type="HAMAP" id="MF_00518">
    <property type="entry name" value="Deacylase_Dtd"/>
    <property type="match status" value="1"/>
</dbReference>
<name>A0A381XN85_9ZZZZ</name>
<evidence type="ECO:0008006" key="3">
    <source>
        <dbReference type="Google" id="ProtNLM"/>
    </source>
</evidence>
<dbReference type="AlphaFoldDB" id="A0A381XN85"/>
<organism evidence="2">
    <name type="scientific">marine metagenome</name>
    <dbReference type="NCBI Taxonomy" id="408172"/>
    <lineage>
        <taxon>unclassified sequences</taxon>
        <taxon>metagenomes</taxon>
        <taxon>ecological metagenomes</taxon>
    </lineage>
</organism>
<dbReference type="NCBIfam" id="TIGR00256">
    <property type="entry name" value="D-aminoacyl-tRNA deacylase"/>
    <property type="match status" value="1"/>
</dbReference>
<dbReference type="Pfam" id="PF02580">
    <property type="entry name" value="Tyr_Deacylase"/>
    <property type="match status" value="1"/>
</dbReference>
<dbReference type="GO" id="GO:0005737">
    <property type="term" value="C:cytoplasm"/>
    <property type="evidence" value="ECO:0007669"/>
    <property type="project" value="InterPro"/>
</dbReference>
<dbReference type="InterPro" id="IPR023509">
    <property type="entry name" value="DTD-like_sf"/>
</dbReference>
<dbReference type="FunFam" id="3.50.80.10:FF:000001">
    <property type="entry name" value="D-aminoacyl-tRNA deacylase"/>
    <property type="match status" value="1"/>
</dbReference>